<keyword evidence="2" id="KW-1185">Reference proteome</keyword>
<evidence type="ECO:0000313" key="3">
    <source>
        <dbReference type="WBParaSite" id="HCON_00111800-00001"/>
    </source>
</evidence>
<reference evidence="3" key="1">
    <citation type="submission" date="2020-12" db="UniProtKB">
        <authorList>
            <consortium name="WormBaseParasite"/>
        </authorList>
    </citation>
    <scope>IDENTIFICATION</scope>
    <source>
        <strain evidence="3">MHco3</strain>
    </source>
</reference>
<feature type="compositionally biased region" description="Polar residues" evidence="1">
    <location>
        <begin position="18"/>
        <end position="29"/>
    </location>
</feature>
<protein>
    <submittedName>
        <fullName evidence="3">Transposase</fullName>
    </submittedName>
</protein>
<organism evidence="2 3">
    <name type="scientific">Haemonchus contortus</name>
    <name type="common">Barber pole worm</name>
    <dbReference type="NCBI Taxonomy" id="6289"/>
    <lineage>
        <taxon>Eukaryota</taxon>
        <taxon>Metazoa</taxon>
        <taxon>Ecdysozoa</taxon>
        <taxon>Nematoda</taxon>
        <taxon>Chromadorea</taxon>
        <taxon>Rhabditida</taxon>
        <taxon>Rhabditina</taxon>
        <taxon>Rhabditomorpha</taxon>
        <taxon>Strongyloidea</taxon>
        <taxon>Trichostrongylidae</taxon>
        <taxon>Haemonchus</taxon>
    </lineage>
</organism>
<dbReference type="Proteomes" id="UP000025227">
    <property type="component" value="Unplaced"/>
</dbReference>
<feature type="region of interest" description="Disordered" evidence="1">
    <location>
        <begin position="1"/>
        <end position="39"/>
    </location>
</feature>
<accession>A0A7I5EAT5</accession>
<sequence>VATLRGGSKAFENDESVETSAKINISTYQPRGRSKNKRF</sequence>
<evidence type="ECO:0000256" key="1">
    <source>
        <dbReference type="SAM" id="MobiDB-lite"/>
    </source>
</evidence>
<name>A0A7I5EAT5_HAECO</name>
<dbReference type="AlphaFoldDB" id="A0A7I5EAT5"/>
<evidence type="ECO:0000313" key="2">
    <source>
        <dbReference type="Proteomes" id="UP000025227"/>
    </source>
</evidence>
<dbReference type="WBParaSite" id="HCON_00111800-00001">
    <property type="protein sequence ID" value="HCON_00111800-00001"/>
    <property type="gene ID" value="HCON_00111800"/>
</dbReference>
<proteinExistence type="predicted"/>